<evidence type="ECO:0000256" key="1">
    <source>
        <dbReference type="SAM" id="SignalP"/>
    </source>
</evidence>
<feature type="non-terminal residue" evidence="2">
    <location>
        <position position="127"/>
    </location>
</feature>
<dbReference type="GeneID" id="98145372"/>
<feature type="signal peptide" evidence="1">
    <location>
        <begin position="1"/>
        <end position="19"/>
    </location>
</feature>
<keyword evidence="1" id="KW-0732">Signal</keyword>
<accession>A0ABR4LEA3</accession>
<reference evidence="2 3" key="1">
    <citation type="submission" date="2024-07" db="EMBL/GenBank/DDBJ databases">
        <title>Section-level genome sequencing and comparative genomics of Aspergillus sections Usti and Cavernicolus.</title>
        <authorList>
            <consortium name="Lawrence Berkeley National Laboratory"/>
            <person name="Nybo J.L."/>
            <person name="Vesth T.C."/>
            <person name="Theobald S."/>
            <person name="Frisvad J.C."/>
            <person name="Larsen T.O."/>
            <person name="Kjaerboelling I."/>
            <person name="Rothschild-Mancinelli K."/>
            <person name="Lyhne E.K."/>
            <person name="Kogle M.E."/>
            <person name="Barry K."/>
            <person name="Clum A."/>
            <person name="Na H."/>
            <person name="Ledsgaard L."/>
            <person name="Lin J."/>
            <person name="Lipzen A."/>
            <person name="Kuo A."/>
            <person name="Riley R."/>
            <person name="Mondo S."/>
            <person name="Labutti K."/>
            <person name="Haridas S."/>
            <person name="Pangalinan J."/>
            <person name="Salamov A.A."/>
            <person name="Simmons B.A."/>
            <person name="Magnuson J.K."/>
            <person name="Chen J."/>
            <person name="Drula E."/>
            <person name="Henrissat B."/>
            <person name="Wiebenga A."/>
            <person name="Lubbers R.J."/>
            <person name="Gomes A.C."/>
            <person name="Macurrencykelacurrency M.R."/>
            <person name="Stajich J."/>
            <person name="Grigoriev I.V."/>
            <person name="Mortensen U.H."/>
            <person name="De Vries R.P."/>
            <person name="Baker S.E."/>
            <person name="Andersen M.R."/>
        </authorList>
    </citation>
    <scope>NUCLEOTIDE SEQUENCE [LARGE SCALE GENOMIC DNA]</scope>
    <source>
        <strain evidence="2 3">CBS 449.75</strain>
    </source>
</reference>
<name>A0ABR4LEA3_9EURO</name>
<protein>
    <submittedName>
        <fullName evidence="2">Uncharacterized protein</fullName>
    </submittedName>
</protein>
<comment type="caution">
    <text evidence="2">The sequence shown here is derived from an EMBL/GenBank/DDBJ whole genome shotgun (WGS) entry which is preliminary data.</text>
</comment>
<evidence type="ECO:0000313" key="3">
    <source>
        <dbReference type="Proteomes" id="UP001610432"/>
    </source>
</evidence>
<sequence length="127" mass="12748">MTLQVFAAIIATNLAFTLADPLDVSFTFYSDNACSGLSVSCRAGNSGDVGPAGCGGPGPVGSVKMTGLGSADAYWVIPGVDPSDCNGDTDPPMDSPSFYSGDEVGGCKDLTTTGQDFSTGACAVWVC</sequence>
<dbReference type="Proteomes" id="UP001610432">
    <property type="component" value="Unassembled WGS sequence"/>
</dbReference>
<organism evidence="2 3">
    <name type="scientific">Aspergillus lucknowensis</name>
    <dbReference type="NCBI Taxonomy" id="176173"/>
    <lineage>
        <taxon>Eukaryota</taxon>
        <taxon>Fungi</taxon>
        <taxon>Dikarya</taxon>
        <taxon>Ascomycota</taxon>
        <taxon>Pezizomycotina</taxon>
        <taxon>Eurotiomycetes</taxon>
        <taxon>Eurotiomycetidae</taxon>
        <taxon>Eurotiales</taxon>
        <taxon>Aspergillaceae</taxon>
        <taxon>Aspergillus</taxon>
        <taxon>Aspergillus subgen. Nidulantes</taxon>
    </lineage>
</organism>
<evidence type="ECO:0000313" key="2">
    <source>
        <dbReference type="EMBL" id="KAL2862697.1"/>
    </source>
</evidence>
<gene>
    <name evidence="2" type="ORF">BJX67DRAFT_365816</name>
</gene>
<dbReference type="RefSeq" id="XP_070881676.1">
    <property type="nucleotide sequence ID" value="XM_071030300.1"/>
</dbReference>
<proteinExistence type="predicted"/>
<feature type="chain" id="PRO_5045988718" evidence="1">
    <location>
        <begin position="20"/>
        <end position="127"/>
    </location>
</feature>
<keyword evidence="3" id="KW-1185">Reference proteome</keyword>
<dbReference type="EMBL" id="JBFXLQ010000063">
    <property type="protein sequence ID" value="KAL2862697.1"/>
    <property type="molecule type" value="Genomic_DNA"/>
</dbReference>